<reference evidence="1" key="1">
    <citation type="submission" date="2015-07" db="EMBL/GenBank/DDBJ databases">
        <title>MeaNS - Measles Nucleotide Surveillance Program.</title>
        <authorList>
            <person name="Tran T."/>
            <person name="Druce J."/>
        </authorList>
    </citation>
    <scope>NUCLEOTIDE SEQUENCE</scope>
    <source>
        <strain evidence="1">UCB-OBI-ISO-001</strain>
        <tissue evidence="1">Gonad</tissue>
    </source>
</reference>
<evidence type="ECO:0000313" key="1">
    <source>
        <dbReference type="EMBL" id="KOF69640.1"/>
    </source>
</evidence>
<gene>
    <name evidence="1" type="ORF">OCBIM_22004362mg</name>
</gene>
<organism evidence="1">
    <name type="scientific">Octopus bimaculoides</name>
    <name type="common">California two-spotted octopus</name>
    <dbReference type="NCBI Taxonomy" id="37653"/>
    <lineage>
        <taxon>Eukaryota</taxon>
        <taxon>Metazoa</taxon>
        <taxon>Spiralia</taxon>
        <taxon>Lophotrochozoa</taxon>
        <taxon>Mollusca</taxon>
        <taxon>Cephalopoda</taxon>
        <taxon>Coleoidea</taxon>
        <taxon>Octopodiformes</taxon>
        <taxon>Octopoda</taxon>
        <taxon>Incirrata</taxon>
        <taxon>Octopodidae</taxon>
        <taxon>Octopus</taxon>
    </lineage>
</organism>
<dbReference type="EMBL" id="KQ425275">
    <property type="protein sequence ID" value="KOF69640.1"/>
    <property type="molecule type" value="Genomic_DNA"/>
</dbReference>
<protein>
    <submittedName>
        <fullName evidence="1">Uncharacterized protein</fullName>
    </submittedName>
</protein>
<accession>A0A0L8FZ78</accession>
<proteinExistence type="predicted"/>
<dbReference type="AlphaFoldDB" id="A0A0L8FZ78"/>
<sequence>MQFSLSFSFRPNSKKITMDTIMESMNGRPETEIASDKPNSFLLLPFHIISLQRK</sequence>
<name>A0A0L8FZ78_OCTBM</name>